<protein>
    <recommendedName>
        <fullName evidence="9">Peptidase T</fullName>
        <ecNumber evidence="9">3.4.11.4</ecNumber>
    </recommendedName>
</protein>
<dbReference type="Pfam" id="PF01546">
    <property type="entry name" value="Peptidase_M20"/>
    <property type="match status" value="1"/>
</dbReference>
<dbReference type="RefSeq" id="WP_213541090.1">
    <property type="nucleotide sequence ID" value="NZ_AP023418.1"/>
</dbReference>
<sequence>MQVTERFLKYVSFDTTSSETSDTVPTTAHQKELGRYLADELARLGLENAHMDQLGYVYAVLPATPGQEHVPALGLISHMDTSPAVSGADIHPQIVTYQGGDLPLAKTGCLRVKDFPFLSRYVGQQLIVTDGTTLLGADDKAGVAEIVTACEYLLAHPEIPHRTVAVCFTPDEEVGKGADHFDPAKFPAKAAYTVDGGELGEIEYENFNAAAVTLTVHGVNIHPGSAKDKMKNAVLMAHQFISLLPEAETPAHTEGYEGFYHVTDVSGNETEVVLHAIIRDHDREKFEARKTFVENAVRYLNGVWGDGSFQLELKDSYYNMKEKLLPHMELIDNACAAMRAVGVEPEIVPIRGGTDGARLSWERDIPCPNLCTGGANFHGVHEFVPVASMEKMVQVLVELVRC</sequence>
<feature type="active site" evidence="10">
    <location>
        <position position="80"/>
    </location>
</feature>
<dbReference type="NCBIfam" id="NF009920">
    <property type="entry name" value="PRK13381.1"/>
    <property type="match status" value="1"/>
</dbReference>
<feature type="binding site" evidence="11">
    <location>
        <position position="78"/>
    </location>
    <ligand>
        <name>Zn(2+)</name>
        <dbReference type="ChEBI" id="CHEBI:29105"/>
        <label>1</label>
    </ligand>
</feature>
<dbReference type="NCBIfam" id="NF003976">
    <property type="entry name" value="PRK05469.1"/>
    <property type="match status" value="1"/>
</dbReference>
<evidence type="ECO:0000256" key="9">
    <source>
        <dbReference type="NCBIfam" id="TIGR01882"/>
    </source>
</evidence>
<dbReference type="InterPro" id="IPR001261">
    <property type="entry name" value="ArgE/DapE_CS"/>
</dbReference>
<keyword evidence="3" id="KW-0031">Aminopeptidase</keyword>
<feature type="binding site" evidence="11">
    <location>
        <position position="138"/>
    </location>
    <ligand>
        <name>Zn(2+)</name>
        <dbReference type="ChEBI" id="CHEBI:29105"/>
        <label>2</label>
    </ligand>
</feature>
<dbReference type="InterPro" id="IPR010161">
    <property type="entry name" value="Peptidase_M20B"/>
</dbReference>
<evidence type="ECO:0000313" key="13">
    <source>
        <dbReference type="EMBL" id="BCK82527.1"/>
    </source>
</evidence>
<dbReference type="PANTHER" id="PTHR42994">
    <property type="entry name" value="PEPTIDASE T"/>
    <property type="match status" value="1"/>
</dbReference>
<gene>
    <name evidence="13" type="primary">pepT</name>
    <name evidence="13" type="ORF">MM50RIKEN_22900</name>
</gene>
<dbReference type="Pfam" id="PF07687">
    <property type="entry name" value="M20_dimer"/>
    <property type="match status" value="1"/>
</dbReference>
<keyword evidence="4" id="KW-0645">Protease</keyword>
<evidence type="ECO:0000313" key="14">
    <source>
        <dbReference type="Proteomes" id="UP000681035"/>
    </source>
</evidence>
<reference evidence="13" key="1">
    <citation type="submission" date="2020-09" db="EMBL/GenBank/DDBJ databases">
        <title>New species isolated from human feces.</title>
        <authorList>
            <person name="Kitahara M."/>
            <person name="Shigeno Y."/>
            <person name="Shime M."/>
            <person name="Matsumoto Y."/>
            <person name="Nakamura S."/>
            <person name="Motooka D."/>
            <person name="Fukuoka S."/>
            <person name="Nishikawa H."/>
            <person name="Benno Y."/>
        </authorList>
    </citation>
    <scope>NUCLEOTIDE SEQUENCE</scope>
    <source>
        <strain evidence="13">MM50</strain>
    </source>
</reference>
<dbReference type="EC" id="3.4.11.4" evidence="9"/>
<dbReference type="NCBIfam" id="TIGR01882">
    <property type="entry name" value="peptidase-T"/>
    <property type="match status" value="1"/>
</dbReference>
<dbReference type="InterPro" id="IPR011650">
    <property type="entry name" value="Peptidase_M20_dimer"/>
</dbReference>
<dbReference type="GO" id="GO:0008270">
    <property type="term" value="F:zinc ion binding"/>
    <property type="evidence" value="ECO:0007669"/>
    <property type="project" value="InterPro"/>
</dbReference>
<name>A0A810Q8D0_9FIRM</name>
<evidence type="ECO:0000259" key="12">
    <source>
        <dbReference type="Pfam" id="PF07687"/>
    </source>
</evidence>
<keyword evidence="14" id="KW-1185">Reference proteome</keyword>
<dbReference type="GO" id="GO:0008237">
    <property type="term" value="F:metallopeptidase activity"/>
    <property type="evidence" value="ECO:0007669"/>
    <property type="project" value="UniProtKB-KW"/>
</dbReference>
<evidence type="ECO:0000256" key="8">
    <source>
        <dbReference type="ARBA" id="ARBA00023049"/>
    </source>
</evidence>
<feature type="binding site" evidence="11">
    <location>
        <position position="195"/>
    </location>
    <ligand>
        <name>Zn(2+)</name>
        <dbReference type="ChEBI" id="CHEBI:29105"/>
        <label>1</label>
    </ligand>
</feature>
<dbReference type="InterPro" id="IPR002933">
    <property type="entry name" value="Peptidase_M20"/>
</dbReference>
<dbReference type="EMBL" id="AP023418">
    <property type="protein sequence ID" value="BCK82527.1"/>
    <property type="molecule type" value="Genomic_DNA"/>
</dbReference>
<evidence type="ECO:0000256" key="6">
    <source>
        <dbReference type="ARBA" id="ARBA00022801"/>
    </source>
</evidence>
<dbReference type="Proteomes" id="UP000681035">
    <property type="component" value="Chromosome"/>
</dbReference>
<keyword evidence="5 11" id="KW-0479">Metal-binding</keyword>
<feature type="binding site" evidence="11">
    <location>
        <position position="138"/>
    </location>
    <ligand>
        <name>Zn(2+)</name>
        <dbReference type="ChEBI" id="CHEBI:29105"/>
        <label>1</label>
    </ligand>
</feature>
<feature type="active site" description="Proton acceptor" evidence="10">
    <location>
        <position position="172"/>
    </location>
</feature>
<evidence type="ECO:0000256" key="3">
    <source>
        <dbReference type="ARBA" id="ARBA00022438"/>
    </source>
</evidence>
<evidence type="ECO:0000256" key="2">
    <source>
        <dbReference type="ARBA" id="ARBA00009692"/>
    </source>
</evidence>
<dbReference type="AlphaFoldDB" id="A0A810Q8D0"/>
<dbReference type="PROSITE" id="PS00759">
    <property type="entry name" value="ARGE_DAPE_CPG2_2"/>
    <property type="match status" value="1"/>
</dbReference>
<accession>A0A810Q8D0</accession>
<dbReference type="SUPFAM" id="SSF55031">
    <property type="entry name" value="Bacterial exopeptidase dimerisation domain"/>
    <property type="match status" value="1"/>
</dbReference>
<evidence type="ECO:0000256" key="5">
    <source>
        <dbReference type="ARBA" id="ARBA00022723"/>
    </source>
</evidence>
<comment type="catalytic activity">
    <reaction evidence="1">
        <text>Release of the N-terminal residue from a tripeptide.</text>
        <dbReference type="EC" id="3.4.11.4"/>
    </reaction>
</comment>
<keyword evidence="7 11" id="KW-0862">Zinc</keyword>
<dbReference type="PROSITE" id="PS00758">
    <property type="entry name" value="ARGE_DAPE_CPG2_1"/>
    <property type="match status" value="1"/>
</dbReference>
<evidence type="ECO:0000256" key="4">
    <source>
        <dbReference type="ARBA" id="ARBA00022670"/>
    </source>
</evidence>
<comment type="cofactor">
    <cofactor evidence="11">
        <name>Zn(2+)</name>
        <dbReference type="ChEBI" id="CHEBI:29105"/>
    </cofactor>
    <text evidence="11">Binds 2 Zn(2+) ions per subunit.</text>
</comment>
<dbReference type="PIRSF" id="PIRSF037215">
    <property type="entry name" value="Peptidase_M20B"/>
    <property type="match status" value="1"/>
</dbReference>
<dbReference type="KEGG" id="vcop:MM50RIKEN_22900"/>
<dbReference type="Gene3D" id="3.30.70.360">
    <property type="match status" value="1"/>
</dbReference>
<dbReference type="InterPro" id="IPR036264">
    <property type="entry name" value="Bact_exopeptidase_dim_dom"/>
</dbReference>
<evidence type="ECO:0000256" key="7">
    <source>
        <dbReference type="ARBA" id="ARBA00022833"/>
    </source>
</evidence>
<comment type="similarity">
    <text evidence="2">Belongs to the peptidase M20B family.</text>
</comment>
<feature type="binding site" evidence="11">
    <location>
        <position position="173"/>
    </location>
    <ligand>
        <name>Zn(2+)</name>
        <dbReference type="ChEBI" id="CHEBI:29105"/>
        <label>2</label>
    </ligand>
</feature>
<keyword evidence="6" id="KW-0378">Hydrolase</keyword>
<dbReference type="Gene3D" id="3.40.630.10">
    <property type="entry name" value="Zn peptidases"/>
    <property type="match status" value="1"/>
</dbReference>
<feature type="binding site" evidence="11">
    <location>
        <position position="378"/>
    </location>
    <ligand>
        <name>Zn(2+)</name>
        <dbReference type="ChEBI" id="CHEBI:29105"/>
        <label>2</label>
    </ligand>
</feature>
<proteinExistence type="inferred from homology"/>
<dbReference type="SUPFAM" id="SSF53187">
    <property type="entry name" value="Zn-dependent exopeptidases"/>
    <property type="match status" value="1"/>
</dbReference>
<dbReference type="GO" id="GO:0006518">
    <property type="term" value="P:peptide metabolic process"/>
    <property type="evidence" value="ECO:0007669"/>
    <property type="project" value="InterPro"/>
</dbReference>
<feature type="domain" description="Peptidase M20 dimerisation" evidence="12">
    <location>
        <begin position="204"/>
        <end position="298"/>
    </location>
</feature>
<keyword evidence="8" id="KW-0482">Metalloprotease</keyword>
<organism evidence="13 14">
    <name type="scientific">Vescimonas coprocola</name>
    <dbReference type="NCBI Taxonomy" id="2714355"/>
    <lineage>
        <taxon>Bacteria</taxon>
        <taxon>Bacillati</taxon>
        <taxon>Bacillota</taxon>
        <taxon>Clostridia</taxon>
        <taxon>Eubacteriales</taxon>
        <taxon>Oscillospiraceae</taxon>
        <taxon>Vescimonas</taxon>
    </lineage>
</organism>
<evidence type="ECO:0000256" key="11">
    <source>
        <dbReference type="PIRSR" id="PIRSR037215-2"/>
    </source>
</evidence>
<dbReference type="GO" id="GO:0006508">
    <property type="term" value="P:proteolysis"/>
    <property type="evidence" value="ECO:0007669"/>
    <property type="project" value="UniProtKB-UniRule"/>
</dbReference>
<dbReference type="GO" id="GO:0045148">
    <property type="term" value="F:tripeptide aminopeptidase activity"/>
    <property type="evidence" value="ECO:0007669"/>
    <property type="project" value="UniProtKB-UniRule"/>
</dbReference>
<dbReference type="PANTHER" id="PTHR42994:SF2">
    <property type="entry name" value="PEPTIDASE"/>
    <property type="match status" value="1"/>
</dbReference>
<evidence type="ECO:0000256" key="1">
    <source>
        <dbReference type="ARBA" id="ARBA00000870"/>
    </source>
</evidence>
<evidence type="ECO:0000256" key="10">
    <source>
        <dbReference type="PIRSR" id="PIRSR037215-1"/>
    </source>
</evidence>
<dbReference type="CDD" id="cd03892">
    <property type="entry name" value="M20_peptT"/>
    <property type="match status" value="1"/>
</dbReference>